<proteinExistence type="predicted"/>
<name>A0AA88IIJ5_ARTSF</name>
<keyword evidence="2" id="KW-1185">Reference proteome</keyword>
<accession>A0AA88IIJ5</accession>
<comment type="caution">
    <text evidence="1">The sequence shown here is derived from an EMBL/GenBank/DDBJ whole genome shotgun (WGS) entry which is preliminary data.</text>
</comment>
<protein>
    <submittedName>
        <fullName evidence="1">Uncharacterized protein</fullName>
    </submittedName>
</protein>
<dbReference type="Proteomes" id="UP001187531">
    <property type="component" value="Unassembled WGS sequence"/>
</dbReference>
<reference evidence="1" key="1">
    <citation type="submission" date="2023-07" db="EMBL/GenBank/DDBJ databases">
        <title>Chromosome-level genome assembly of Artemia franciscana.</title>
        <authorList>
            <person name="Jo E."/>
        </authorList>
    </citation>
    <scope>NUCLEOTIDE SEQUENCE</scope>
    <source>
        <tissue evidence="1">Whole body</tissue>
    </source>
</reference>
<evidence type="ECO:0000313" key="2">
    <source>
        <dbReference type="Proteomes" id="UP001187531"/>
    </source>
</evidence>
<feature type="non-terminal residue" evidence="1">
    <location>
        <position position="57"/>
    </location>
</feature>
<dbReference type="EMBL" id="JAVRJZ010000001">
    <property type="protein sequence ID" value="KAK2727989.1"/>
    <property type="molecule type" value="Genomic_DNA"/>
</dbReference>
<sequence>MVCQISITLIEMQNFALKPSCAFKVCRLNITFLDEDNEARHEVLSQVFAVADLTIVD</sequence>
<organism evidence="1 2">
    <name type="scientific">Artemia franciscana</name>
    <name type="common">Brine shrimp</name>
    <name type="synonym">Artemia sanfranciscana</name>
    <dbReference type="NCBI Taxonomy" id="6661"/>
    <lineage>
        <taxon>Eukaryota</taxon>
        <taxon>Metazoa</taxon>
        <taxon>Ecdysozoa</taxon>
        <taxon>Arthropoda</taxon>
        <taxon>Crustacea</taxon>
        <taxon>Branchiopoda</taxon>
        <taxon>Anostraca</taxon>
        <taxon>Artemiidae</taxon>
        <taxon>Artemia</taxon>
    </lineage>
</organism>
<gene>
    <name evidence="1" type="ORF">QYM36_008458</name>
</gene>
<dbReference type="AlphaFoldDB" id="A0AA88IIJ5"/>
<evidence type="ECO:0000313" key="1">
    <source>
        <dbReference type="EMBL" id="KAK2727989.1"/>
    </source>
</evidence>